<name>A0A645GB99_9ZZZZ</name>
<comment type="caution">
    <text evidence="1">The sequence shown here is derived from an EMBL/GenBank/DDBJ whole genome shotgun (WGS) entry which is preliminary data.</text>
</comment>
<evidence type="ECO:0000313" key="1">
    <source>
        <dbReference type="EMBL" id="MPN23915.1"/>
    </source>
</evidence>
<gene>
    <name evidence="1" type="ORF">SDC9_171308</name>
</gene>
<sequence>MAAKRHLAFRRKVAQLECIRIHLLHKRRLGVLQLCRNILHEAVFGKRLFFAQQNNSGLVPAEELVGKCVYDE</sequence>
<dbReference type="AlphaFoldDB" id="A0A645GB99"/>
<protein>
    <submittedName>
        <fullName evidence="1">Uncharacterized protein</fullName>
    </submittedName>
</protein>
<organism evidence="1">
    <name type="scientific">bioreactor metagenome</name>
    <dbReference type="NCBI Taxonomy" id="1076179"/>
    <lineage>
        <taxon>unclassified sequences</taxon>
        <taxon>metagenomes</taxon>
        <taxon>ecological metagenomes</taxon>
    </lineage>
</organism>
<reference evidence="1" key="1">
    <citation type="submission" date="2019-08" db="EMBL/GenBank/DDBJ databases">
        <authorList>
            <person name="Kucharzyk K."/>
            <person name="Murdoch R.W."/>
            <person name="Higgins S."/>
            <person name="Loffler F."/>
        </authorList>
    </citation>
    <scope>NUCLEOTIDE SEQUENCE</scope>
</reference>
<dbReference type="EMBL" id="VSSQ01072565">
    <property type="protein sequence ID" value="MPN23915.1"/>
    <property type="molecule type" value="Genomic_DNA"/>
</dbReference>
<accession>A0A645GB99</accession>
<proteinExistence type="predicted"/>